<dbReference type="SUPFAM" id="SSF53474">
    <property type="entry name" value="alpha/beta-Hydrolases"/>
    <property type="match status" value="1"/>
</dbReference>
<dbReference type="PANTHER" id="PTHR45856">
    <property type="entry name" value="ALPHA/BETA-HYDROLASES SUPERFAMILY PROTEIN"/>
    <property type="match status" value="1"/>
</dbReference>
<dbReference type="InterPro" id="IPR002921">
    <property type="entry name" value="Fungal_lipase-type"/>
</dbReference>
<dbReference type="AlphaFoldDB" id="A0ABD3RZ52"/>
<gene>
    <name evidence="2" type="ORF">ACHAXA_007082</name>
</gene>
<evidence type="ECO:0000313" key="3">
    <source>
        <dbReference type="Proteomes" id="UP001530377"/>
    </source>
</evidence>
<accession>A0ABD3RZ52</accession>
<comment type="caution">
    <text evidence="2">The sequence shown here is derived from an EMBL/GenBank/DDBJ whole genome shotgun (WGS) entry which is preliminary data.</text>
</comment>
<dbReference type="PANTHER" id="PTHR45856:SF24">
    <property type="entry name" value="FUNGAL LIPASE-LIKE DOMAIN-CONTAINING PROTEIN"/>
    <property type="match status" value="1"/>
</dbReference>
<evidence type="ECO:0000259" key="1">
    <source>
        <dbReference type="Pfam" id="PF01764"/>
    </source>
</evidence>
<keyword evidence="3" id="KW-1185">Reference proteome</keyword>
<proteinExistence type="predicted"/>
<protein>
    <recommendedName>
        <fullName evidence="1">Fungal lipase-type domain-containing protein</fullName>
    </recommendedName>
</protein>
<dbReference type="Gene3D" id="3.40.50.1820">
    <property type="entry name" value="alpha/beta hydrolase"/>
    <property type="match status" value="1"/>
</dbReference>
<organism evidence="2 3">
    <name type="scientific">Cyclostephanos tholiformis</name>
    <dbReference type="NCBI Taxonomy" id="382380"/>
    <lineage>
        <taxon>Eukaryota</taxon>
        <taxon>Sar</taxon>
        <taxon>Stramenopiles</taxon>
        <taxon>Ochrophyta</taxon>
        <taxon>Bacillariophyta</taxon>
        <taxon>Coscinodiscophyceae</taxon>
        <taxon>Thalassiosirophycidae</taxon>
        <taxon>Stephanodiscales</taxon>
        <taxon>Stephanodiscaceae</taxon>
        <taxon>Cyclostephanos</taxon>
    </lineage>
</organism>
<dbReference type="Pfam" id="PF01764">
    <property type="entry name" value="Lipase_3"/>
    <property type="match status" value="1"/>
</dbReference>
<reference evidence="2 3" key="1">
    <citation type="submission" date="2024-10" db="EMBL/GenBank/DDBJ databases">
        <title>Updated reference genomes for cyclostephanoid diatoms.</title>
        <authorList>
            <person name="Roberts W.R."/>
            <person name="Alverson A.J."/>
        </authorList>
    </citation>
    <scope>NUCLEOTIDE SEQUENCE [LARGE SCALE GENOMIC DNA]</scope>
    <source>
        <strain evidence="2 3">AJA228-03</strain>
    </source>
</reference>
<dbReference type="Proteomes" id="UP001530377">
    <property type="component" value="Unassembled WGS sequence"/>
</dbReference>
<dbReference type="InterPro" id="IPR051218">
    <property type="entry name" value="Sec_MonoDiacylglyc_Lipase"/>
</dbReference>
<dbReference type="EMBL" id="JALLPB020000102">
    <property type="protein sequence ID" value="KAL3817492.1"/>
    <property type="molecule type" value="Genomic_DNA"/>
</dbReference>
<sequence length="386" mass="43045">MAKGPANTIAVSRRLTNAKQPKHEQSPSAIFLVAGTATLGVGASFYTRRLRDQKLQTLVSAKDSGLLDTSPSSSTATSRTYSCHQRYNLHSLIETTKRAGLIGSTKSVKDELQTLREWHANRGYNGGIVVRDLGRPLFSLNSLDHGRETNDGDGNASLDGIIDITKSDQRECYYLYYEIHSNGEIQQQIFCRGTTLLADVLTCLQTWFVYDSELGCHVHYGFNQHANRIVEDVLPLLVPPNEKSGVGATVEVCGHSLGGAVAMLVSIKLRKRGYIVTRVTSIAGPRFCRGMNERGILEKWLPKETIRIEDDLDIVTYLPPIGVSVGDKLWFAKDEAYILPKDSMSQKNSWADHVWLNLRLFETLLNRANAHRIISYVNKLEQLIGR</sequence>
<feature type="domain" description="Fungal lipase-type" evidence="1">
    <location>
        <begin position="189"/>
        <end position="321"/>
    </location>
</feature>
<dbReference type="InterPro" id="IPR029058">
    <property type="entry name" value="AB_hydrolase_fold"/>
</dbReference>
<evidence type="ECO:0000313" key="2">
    <source>
        <dbReference type="EMBL" id="KAL3817492.1"/>
    </source>
</evidence>
<name>A0ABD3RZ52_9STRA</name>